<evidence type="ECO:0000256" key="9">
    <source>
        <dbReference type="ARBA" id="ARBA00022840"/>
    </source>
</evidence>
<dbReference type="GO" id="GO:0005524">
    <property type="term" value="F:ATP binding"/>
    <property type="evidence" value="ECO:0007669"/>
    <property type="project" value="UniProtKB-KW"/>
</dbReference>
<evidence type="ECO:0000313" key="12">
    <source>
        <dbReference type="EMBL" id="EFJ14632.1"/>
    </source>
</evidence>
<reference evidence="13 14" key="1">
    <citation type="journal article" date="2011" name="Science">
        <title>The Selaginella genome identifies genetic changes associated with the evolution of vascular plants.</title>
        <authorList>
            <person name="Banks J.A."/>
            <person name="Nishiyama T."/>
            <person name="Hasebe M."/>
            <person name="Bowman J.L."/>
            <person name="Gribskov M."/>
            <person name="dePamphilis C."/>
            <person name="Albert V.A."/>
            <person name="Aono N."/>
            <person name="Aoyama T."/>
            <person name="Ambrose B.A."/>
            <person name="Ashton N.W."/>
            <person name="Axtell M.J."/>
            <person name="Barker E."/>
            <person name="Barker M.S."/>
            <person name="Bennetzen J.L."/>
            <person name="Bonawitz N.D."/>
            <person name="Chapple C."/>
            <person name="Cheng C."/>
            <person name="Correa L.G."/>
            <person name="Dacre M."/>
            <person name="DeBarry J."/>
            <person name="Dreyer I."/>
            <person name="Elias M."/>
            <person name="Engstrom E.M."/>
            <person name="Estelle M."/>
            <person name="Feng L."/>
            <person name="Finet C."/>
            <person name="Floyd S.K."/>
            <person name="Frommer W.B."/>
            <person name="Fujita T."/>
            <person name="Gramzow L."/>
            <person name="Gutensohn M."/>
            <person name="Harholt J."/>
            <person name="Hattori M."/>
            <person name="Heyl A."/>
            <person name="Hirai T."/>
            <person name="Hiwatashi Y."/>
            <person name="Ishikawa M."/>
            <person name="Iwata M."/>
            <person name="Karol K.G."/>
            <person name="Koehler B."/>
            <person name="Kolukisaoglu U."/>
            <person name="Kubo M."/>
            <person name="Kurata T."/>
            <person name="Lalonde S."/>
            <person name="Li K."/>
            <person name="Li Y."/>
            <person name="Litt A."/>
            <person name="Lyons E."/>
            <person name="Manning G."/>
            <person name="Maruyama T."/>
            <person name="Michael T.P."/>
            <person name="Mikami K."/>
            <person name="Miyazaki S."/>
            <person name="Morinaga S."/>
            <person name="Murata T."/>
            <person name="Mueller-Roeber B."/>
            <person name="Nelson D.R."/>
            <person name="Obara M."/>
            <person name="Oguri Y."/>
            <person name="Olmstead R.G."/>
            <person name="Onodera N."/>
            <person name="Petersen B.L."/>
            <person name="Pils B."/>
            <person name="Prigge M."/>
            <person name="Rensing S.A."/>
            <person name="Riano-Pachon D.M."/>
            <person name="Roberts A.W."/>
            <person name="Sato Y."/>
            <person name="Scheller H.V."/>
            <person name="Schulz B."/>
            <person name="Schulz C."/>
            <person name="Shakirov E.V."/>
            <person name="Shibagaki N."/>
            <person name="Shinohara N."/>
            <person name="Shippen D.E."/>
            <person name="Soerensen I."/>
            <person name="Sotooka R."/>
            <person name="Sugimoto N."/>
            <person name="Sugita M."/>
            <person name="Sumikawa N."/>
            <person name="Tanurdzic M."/>
            <person name="Theissen G."/>
            <person name="Ulvskov P."/>
            <person name="Wakazuki S."/>
            <person name="Weng J.K."/>
            <person name="Willats W.W."/>
            <person name="Wipf D."/>
            <person name="Wolf P.G."/>
            <person name="Yang L."/>
            <person name="Zimmer A.D."/>
            <person name="Zhu Q."/>
            <person name="Mitros T."/>
            <person name="Hellsten U."/>
            <person name="Loque D."/>
            <person name="Otillar R."/>
            <person name="Salamov A."/>
            <person name="Schmutz J."/>
            <person name="Shapiro H."/>
            <person name="Lindquist E."/>
            <person name="Lucas S."/>
            <person name="Rokhsar D."/>
            <person name="Grigoriev I.V."/>
        </authorList>
    </citation>
    <scope>NUCLEOTIDE SEQUENCE [LARGE SCALE GENOMIC DNA]</scope>
</reference>
<dbReference type="OrthoDB" id="4994at2759"/>
<dbReference type="GO" id="GO:0004417">
    <property type="term" value="F:hydroxyethylthiazole kinase activity"/>
    <property type="evidence" value="ECO:0007669"/>
    <property type="project" value="UniProtKB-EC"/>
</dbReference>
<evidence type="ECO:0000256" key="5">
    <source>
        <dbReference type="ARBA" id="ARBA00022679"/>
    </source>
</evidence>
<dbReference type="EMBL" id="GL377626">
    <property type="protein sequence ID" value="EFJ14632.1"/>
    <property type="molecule type" value="Genomic_DNA"/>
</dbReference>
<dbReference type="KEGG" id="smo:SELMODRAFT_172611"/>
<name>D8RM94_SELML</name>
<proteinExistence type="inferred from homology"/>
<dbReference type="NCBIfam" id="NF006830">
    <property type="entry name" value="PRK09355.1"/>
    <property type="match status" value="1"/>
</dbReference>
<dbReference type="InParanoid" id="D8RM94"/>
<dbReference type="InterPro" id="IPR029056">
    <property type="entry name" value="Ribokinase-like"/>
</dbReference>
<dbReference type="GO" id="GO:0009229">
    <property type="term" value="P:thiamine diphosphate biosynthetic process"/>
    <property type="evidence" value="ECO:0007669"/>
    <property type="project" value="UniProtKB-UniPathway"/>
</dbReference>
<comment type="catalytic activity">
    <reaction evidence="1">
        <text>5-(2-hydroxyethyl)-4-methylthiazole + ATP = 4-methyl-5-(2-phosphooxyethyl)-thiazole + ADP + H(+)</text>
        <dbReference type="Rhea" id="RHEA:24212"/>
        <dbReference type="ChEBI" id="CHEBI:15378"/>
        <dbReference type="ChEBI" id="CHEBI:17957"/>
        <dbReference type="ChEBI" id="CHEBI:30616"/>
        <dbReference type="ChEBI" id="CHEBI:58296"/>
        <dbReference type="ChEBI" id="CHEBI:456216"/>
        <dbReference type="EC" id="2.7.1.50"/>
    </reaction>
</comment>
<dbReference type="HAMAP" id="MF_00228">
    <property type="entry name" value="Thz_kinase"/>
    <property type="match status" value="1"/>
</dbReference>
<keyword evidence="5" id="KW-0808">Transferase</keyword>
<dbReference type="STRING" id="88036.D8RM94"/>
<comment type="pathway">
    <text evidence="3">Cofactor biosynthesis; thiamine diphosphate biosynthesis; 4-methyl-5-(2-phosphoethyl)-thiazole from 5-(2-hydroxyethyl)-4-methylthiazole: step 1/1.</text>
</comment>
<gene>
    <name evidence="12" type="ORF">SELMODRAFT_119740</name>
    <name evidence="13" type="ORF">SELMODRAFT_172611</name>
</gene>
<dbReference type="CDD" id="cd01170">
    <property type="entry name" value="THZ_kinase"/>
    <property type="match status" value="1"/>
</dbReference>
<dbReference type="InterPro" id="IPR000417">
    <property type="entry name" value="Hyethyz_kinase"/>
</dbReference>
<dbReference type="GO" id="GO:0000287">
    <property type="term" value="F:magnesium ion binding"/>
    <property type="evidence" value="ECO:0007669"/>
    <property type="project" value="InterPro"/>
</dbReference>
<sequence length="280" mass="29292">MASFRDLSRASWGSEAWKALMRVRDAAPVVQCITDFSASMELMASAVMATGASPAMVHAVEEIREFTASRANAVCINVGTLSPEWLFSMKVAAAQAEELQKIWVLDPVGAGATKFRTAKCLELINLRPTVIRGNQMEIMALAGASASPNKDGSNPTSDGLEAAKELARISQSIVCVSGAMDLVTDGKRVLGVSNGVPMMHKITASGSAMTGLIAAFVSVHPPPRALEAAAFALAIFGLAGELGMEKASGPASLAMHLVDALHQLASEESLVTSRIKIGQI</sequence>
<dbReference type="EMBL" id="GL377584">
    <property type="protein sequence ID" value="EFJ26296.1"/>
    <property type="molecule type" value="Genomic_DNA"/>
</dbReference>
<dbReference type="GO" id="GO:0009228">
    <property type="term" value="P:thiamine biosynthetic process"/>
    <property type="evidence" value="ECO:0007669"/>
    <property type="project" value="UniProtKB-KW"/>
</dbReference>
<dbReference type="eggNOG" id="ENOG502QS2M">
    <property type="taxonomic scope" value="Eukaryota"/>
</dbReference>
<evidence type="ECO:0000256" key="2">
    <source>
        <dbReference type="ARBA" id="ARBA00001946"/>
    </source>
</evidence>
<dbReference type="UniPathway" id="UPA00060">
    <property type="reaction ID" value="UER00139"/>
</dbReference>
<keyword evidence="8" id="KW-0418">Kinase</keyword>
<keyword evidence="9" id="KW-0067">ATP-binding</keyword>
<dbReference type="SUPFAM" id="SSF53613">
    <property type="entry name" value="Ribokinase-like"/>
    <property type="match status" value="1"/>
</dbReference>
<keyword evidence="6" id="KW-0479">Metal-binding</keyword>
<dbReference type="PRINTS" id="PR01099">
    <property type="entry name" value="HYETHTZKNASE"/>
</dbReference>
<keyword evidence="7" id="KW-0547">Nucleotide-binding</keyword>
<evidence type="ECO:0000256" key="6">
    <source>
        <dbReference type="ARBA" id="ARBA00022723"/>
    </source>
</evidence>
<dbReference type="Proteomes" id="UP000001514">
    <property type="component" value="Unassembled WGS sequence"/>
</dbReference>
<dbReference type="AlphaFoldDB" id="D8RM94"/>
<dbReference type="PIRSF" id="PIRSF000513">
    <property type="entry name" value="Thz_kinase"/>
    <property type="match status" value="1"/>
</dbReference>
<organism evidence="14">
    <name type="scientific">Selaginella moellendorffii</name>
    <name type="common">Spikemoss</name>
    <dbReference type="NCBI Taxonomy" id="88036"/>
    <lineage>
        <taxon>Eukaryota</taxon>
        <taxon>Viridiplantae</taxon>
        <taxon>Streptophyta</taxon>
        <taxon>Embryophyta</taxon>
        <taxon>Tracheophyta</taxon>
        <taxon>Lycopodiopsida</taxon>
        <taxon>Selaginellales</taxon>
        <taxon>Selaginellaceae</taxon>
        <taxon>Selaginella</taxon>
    </lineage>
</organism>
<dbReference type="HOGENOM" id="CLU_019943_0_1_1"/>
<dbReference type="Gramene" id="EFJ14632">
    <property type="protein sequence ID" value="EFJ14632"/>
    <property type="gene ID" value="SELMODRAFT_119740"/>
</dbReference>
<dbReference type="Gene3D" id="3.40.1190.20">
    <property type="match status" value="1"/>
</dbReference>
<evidence type="ECO:0000256" key="7">
    <source>
        <dbReference type="ARBA" id="ARBA00022741"/>
    </source>
</evidence>
<keyword evidence="11" id="KW-0784">Thiamine biosynthesis</keyword>
<evidence type="ECO:0000313" key="13">
    <source>
        <dbReference type="EMBL" id="EFJ26296.1"/>
    </source>
</evidence>
<evidence type="ECO:0000256" key="1">
    <source>
        <dbReference type="ARBA" id="ARBA00001771"/>
    </source>
</evidence>
<evidence type="ECO:0000256" key="10">
    <source>
        <dbReference type="ARBA" id="ARBA00022842"/>
    </source>
</evidence>
<evidence type="ECO:0000256" key="3">
    <source>
        <dbReference type="ARBA" id="ARBA00004868"/>
    </source>
</evidence>
<dbReference type="Gramene" id="EFJ26296">
    <property type="protein sequence ID" value="EFJ26296"/>
    <property type="gene ID" value="SELMODRAFT_172611"/>
</dbReference>
<protein>
    <recommendedName>
        <fullName evidence="4">hydroxyethylthiazole kinase</fullName>
        <ecNumber evidence="4">2.7.1.50</ecNumber>
    </recommendedName>
</protein>
<keyword evidence="14" id="KW-1185">Reference proteome</keyword>
<evidence type="ECO:0000256" key="4">
    <source>
        <dbReference type="ARBA" id="ARBA00012129"/>
    </source>
</evidence>
<evidence type="ECO:0000256" key="11">
    <source>
        <dbReference type="ARBA" id="ARBA00022977"/>
    </source>
</evidence>
<evidence type="ECO:0000313" key="14">
    <source>
        <dbReference type="Proteomes" id="UP000001514"/>
    </source>
</evidence>
<comment type="cofactor">
    <cofactor evidence="2">
        <name>Mg(2+)</name>
        <dbReference type="ChEBI" id="CHEBI:18420"/>
    </cofactor>
</comment>
<dbReference type="OMA" id="FRMESCL"/>
<dbReference type="KEGG" id="smo:SELMODRAFT_119740"/>
<dbReference type="Pfam" id="PF02110">
    <property type="entry name" value="HK"/>
    <property type="match status" value="1"/>
</dbReference>
<evidence type="ECO:0000256" key="8">
    <source>
        <dbReference type="ARBA" id="ARBA00022777"/>
    </source>
</evidence>
<keyword evidence="10" id="KW-0460">Magnesium</keyword>
<dbReference type="EC" id="2.7.1.50" evidence="4"/>
<accession>D8RM94</accession>